<sequence>MNDDWWNPEIPSFVVVGRVNAGKTSTLATLLEVDNDAVLRISATPGETTGVQALPVEYDGEEWVRFLDTPGFQQPVEAMREIEKIAGDRVPGPDDVKEFVETCGAHFPDEVRLLEPVVRGAGILYVVDPTKPLRDSFLAEIEILRWSGRPRLALMNPQEQGGGYETEWRERLGTAFNLTRTFDAHAARYDERRKLMLALLQIEERHAERIERVLQAMDAEWDQRREDAAEALVDFLEKALTLRARDGLDERDLGVPARRERKMEALVEEYFTKLAKLERECLDRWLKTYRHHLLQADIDPVRHRGLDLEQEETWRKFGLNRWQLAAAGAGIGAAAGAAFDLGVGVHSLGAGTVIGALGGGAAAFLKGGALPELKVSGLGKLGFKSGEGRTLVVGPPSSPNFPWVLLDSMLVRYASILERAHGRRDAAKIQVAEGDSRVREFPRERRSLLQKWFTSCLKGKVDRGLEPEVFAAVVEALGE</sequence>
<dbReference type="RefSeq" id="WP_353566967.1">
    <property type="nucleotide sequence ID" value="NZ_BAABRI010000010.1"/>
</dbReference>
<comment type="caution">
    <text evidence="2">The sequence shown here is derived from an EMBL/GenBank/DDBJ whole genome shotgun (WGS) entry which is preliminary data.</text>
</comment>
<reference evidence="2 3" key="1">
    <citation type="submission" date="2024-02" db="EMBL/GenBank/DDBJ databases">
        <title>Haloferula sargassicola NBRC 104335.</title>
        <authorList>
            <person name="Ichikawa N."/>
            <person name="Katano-Makiyama Y."/>
            <person name="Hidaka K."/>
        </authorList>
    </citation>
    <scope>NUCLEOTIDE SEQUENCE [LARGE SCALE GENOMIC DNA]</scope>
    <source>
        <strain evidence="2 3">NBRC 104335</strain>
    </source>
</reference>
<dbReference type="Pfam" id="PF11981">
    <property type="entry name" value="DUF3482"/>
    <property type="match status" value="1"/>
</dbReference>
<feature type="domain" description="G" evidence="1">
    <location>
        <begin position="13"/>
        <end position="76"/>
    </location>
</feature>
<gene>
    <name evidence="2" type="ORF">Hsar01_02063</name>
</gene>
<keyword evidence="3" id="KW-1185">Reference proteome</keyword>
<dbReference type="Gene3D" id="3.40.50.300">
    <property type="entry name" value="P-loop containing nucleotide triphosphate hydrolases"/>
    <property type="match status" value="1"/>
</dbReference>
<name>A0ABP9UU27_9BACT</name>
<dbReference type="InterPro" id="IPR006073">
    <property type="entry name" value="GTP-bd"/>
</dbReference>
<dbReference type="InterPro" id="IPR021871">
    <property type="entry name" value="DUF3482"/>
</dbReference>
<evidence type="ECO:0000313" key="2">
    <source>
        <dbReference type="EMBL" id="GAA5482839.1"/>
    </source>
</evidence>
<dbReference type="InterPro" id="IPR027417">
    <property type="entry name" value="P-loop_NTPase"/>
</dbReference>
<proteinExistence type="predicted"/>
<dbReference type="Proteomes" id="UP001476282">
    <property type="component" value="Unassembled WGS sequence"/>
</dbReference>
<accession>A0ABP9UU27</accession>
<organism evidence="2 3">
    <name type="scientific">Haloferula sargassicola</name>
    <dbReference type="NCBI Taxonomy" id="490096"/>
    <lineage>
        <taxon>Bacteria</taxon>
        <taxon>Pseudomonadati</taxon>
        <taxon>Verrucomicrobiota</taxon>
        <taxon>Verrucomicrobiia</taxon>
        <taxon>Verrucomicrobiales</taxon>
        <taxon>Verrucomicrobiaceae</taxon>
        <taxon>Haloferula</taxon>
    </lineage>
</organism>
<evidence type="ECO:0000313" key="3">
    <source>
        <dbReference type="Proteomes" id="UP001476282"/>
    </source>
</evidence>
<dbReference type="Pfam" id="PF01926">
    <property type="entry name" value="MMR_HSR1"/>
    <property type="match status" value="1"/>
</dbReference>
<dbReference type="EMBL" id="BAABRI010000010">
    <property type="protein sequence ID" value="GAA5482839.1"/>
    <property type="molecule type" value="Genomic_DNA"/>
</dbReference>
<protein>
    <recommendedName>
        <fullName evidence="1">G domain-containing protein</fullName>
    </recommendedName>
</protein>
<dbReference type="SUPFAM" id="SSF52540">
    <property type="entry name" value="P-loop containing nucleoside triphosphate hydrolases"/>
    <property type="match status" value="1"/>
</dbReference>
<evidence type="ECO:0000259" key="1">
    <source>
        <dbReference type="Pfam" id="PF01926"/>
    </source>
</evidence>